<dbReference type="Proteomes" id="UP000623440">
    <property type="component" value="Unassembled WGS sequence"/>
</dbReference>
<protein>
    <submittedName>
        <fullName evidence="1">Uncharacterized protein</fullName>
    </submittedName>
</protein>
<accession>A0ABR8DVA1</accession>
<proteinExistence type="predicted"/>
<dbReference type="EMBL" id="JACJSI010000069">
    <property type="protein sequence ID" value="MBD2532805.1"/>
    <property type="molecule type" value="Genomic_DNA"/>
</dbReference>
<sequence length="59" mass="7009">MKKVYLLSQIELNLRLLNAKRLLHEGYEQLHPESLPELLQKLLDILLRIRAVHLNELLL</sequence>
<organism evidence="1 2">
    <name type="scientific">Nostoc flagelliforme FACHB-838</name>
    <dbReference type="NCBI Taxonomy" id="2692904"/>
    <lineage>
        <taxon>Bacteria</taxon>
        <taxon>Bacillati</taxon>
        <taxon>Cyanobacteriota</taxon>
        <taxon>Cyanophyceae</taxon>
        <taxon>Nostocales</taxon>
        <taxon>Nostocaceae</taxon>
        <taxon>Nostoc</taxon>
    </lineage>
</organism>
<comment type="caution">
    <text evidence="1">The sequence shown here is derived from an EMBL/GenBank/DDBJ whole genome shotgun (WGS) entry which is preliminary data.</text>
</comment>
<name>A0ABR8DVA1_9NOSO</name>
<gene>
    <name evidence="1" type="ORF">H6G97_25755</name>
</gene>
<reference evidence="1 2" key="1">
    <citation type="journal article" date="2020" name="ISME J.">
        <title>Comparative genomics reveals insights into cyanobacterial evolution and habitat adaptation.</title>
        <authorList>
            <person name="Chen M.Y."/>
            <person name="Teng W.K."/>
            <person name="Zhao L."/>
            <person name="Hu C.X."/>
            <person name="Zhou Y.K."/>
            <person name="Han B.P."/>
            <person name="Song L.R."/>
            <person name="Shu W.S."/>
        </authorList>
    </citation>
    <scope>NUCLEOTIDE SEQUENCE [LARGE SCALE GENOMIC DNA]</scope>
    <source>
        <strain evidence="1 2">FACHB-838</strain>
    </source>
</reference>
<evidence type="ECO:0000313" key="2">
    <source>
        <dbReference type="Proteomes" id="UP000623440"/>
    </source>
</evidence>
<keyword evidence="2" id="KW-1185">Reference proteome</keyword>
<evidence type="ECO:0000313" key="1">
    <source>
        <dbReference type="EMBL" id="MBD2532805.1"/>
    </source>
</evidence>